<evidence type="ECO:0000256" key="1">
    <source>
        <dbReference type="SAM" id="SignalP"/>
    </source>
</evidence>
<dbReference type="Proteomes" id="UP000620670">
    <property type="component" value="Unassembled WGS sequence"/>
</dbReference>
<evidence type="ECO:0000313" key="3">
    <source>
        <dbReference type="EMBL" id="MBJ6128557.1"/>
    </source>
</evidence>
<name>A0ABS0Y8C7_9HYPH</name>
<sequence>MKKLFFVAVAAFVGIATSAHAELSVREFLKNADDPLNLAYITGLSNGMGWYATADNYHHGKTLFCEPTKVRLVSEQYVGVLRDYVKTRPKMMADPVGGVLILALQDAFPCPR</sequence>
<accession>A0ABS0Y8C7</accession>
<keyword evidence="4" id="KW-1185">Reference proteome</keyword>
<evidence type="ECO:0000313" key="4">
    <source>
        <dbReference type="Proteomes" id="UP000620670"/>
    </source>
</evidence>
<dbReference type="EMBL" id="JAELXT010000060">
    <property type="protein sequence ID" value="MBJ6128557.1"/>
    <property type="molecule type" value="Genomic_DNA"/>
</dbReference>
<dbReference type="RefSeq" id="WP_199051827.1">
    <property type="nucleotide sequence ID" value="NZ_JAELXT010000060.1"/>
</dbReference>
<keyword evidence="1" id="KW-0732">Signal</keyword>
<gene>
    <name evidence="3" type="ORF">JAO75_24525</name>
</gene>
<proteinExistence type="predicted"/>
<reference evidence="4" key="1">
    <citation type="submission" date="2020-12" db="EMBL/GenBank/DDBJ databases">
        <title>Hymenobacter sp.</title>
        <authorList>
            <person name="Kim M.K."/>
        </authorList>
    </citation>
    <scope>NUCLEOTIDE SEQUENCE [LARGE SCALE GENOMIC DNA]</scope>
    <source>
        <strain evidence="4">BT325</strain>
    </source>
</reference>
<feature type="chain" id="PRO_5045918829" description="Rap1a immunity protein domain-containing protein" evidence="1">
    <location>
        <begin position="22"/>
        <end position="112"/>
    </location>
</feature>
<evidence type="ECO:0000259" key="2">
    <source>
        <dbReference type="Pfam" id="PF18602"/>
    </source>
</evidence>
<comment type="caution">
    <text evidence="3">The sequence shown here is derived from an EMBL/GenBank/DDBJ whole genome shotgun (WGS) entry which is preliminary data.</text>
</comment>
<feature type="signal peptide" evidence="1">
    <location>
        <begin position="1"/>
        <end position="21"/>
    </location>
</feature>
<protein>
    <recommendedName>
        <fullName evidence="2">Rap1a immunity protein domain-containing protein</fullName>
    </recommendedName>
</protein>
<feature type="domain" description="Rap1a immunity protein" evidence="2">
    <location>
        <begin position="38"/>
        <end position="110"/>
    </location>
</feature>
<organism evidence="3 4">
    <name type="scientific">Microvirga splendida</name>
    <dbReference type="NCBI Taxonomy" id="2795727"/>
    <lineage>
        <taxon>Bacteria</taxon>
        <taxon>Pseudomonadati</taxon>
        <taxon>Pseudomonadota</taxon>
        <taxon>Alphaproteobacteria</taxon>
        <taxon>Hyphomicrobiales</taxon>
        <taxon>Methylobacteriaceae</taxon>
        <taxon>Microvirga</taxon>
    </lineage>
</organism>
<dbReference type="Pfam" id="PF18602">
    <property type="entry name" value="Rap1a"/>
    <property type="match status" value="1"/>
</dbReference>
<dbReference type="InterPro" id="IPR041238">
    <property type="entry name" value="Rap1a"/>
</dbReference>